<feature type="region of interest" description="Disordered" evidence="4">
    <location>
        <begin position="1108"/>
        <end position="1143"/>
    </location>
</feature>
<dbReference type="PROSITE" id="PS50994">
    <property type="entry name" value="INTEGRASE"/>
    <property type="match status" value="1"/>
</dbReference>
<dbReference type="PANTHER" id="PTHR42648:SF32">
    <property type="entry name" value="RIBONUCLEASE H-LIKE DOMAIN, GAG-PRE-INTEGRASE DOMAIN PROTEIN-RELATED"/>
    <property type="match status" value="1"/>
</dbReference>
<reference evidence="6" key="1">
    <citation type="journal article" date="2019" name="Sci. Rep.">
        <title>Draft genome of Tanacetum cinerariifolium, the natural source of mosquito coil.</title>
        <authorList>
            <person name="Yamashiro T."/>
            <person name="Shiraishi A."/>
            <person name="Satake H."/>
            <person name="Nakayama K."/>
        </authorList>
    </citation>
    <scope>NUCLEOTIDE SEQUENCE</scope>
</reference>
<dbReference type="Pfam" id="PF07727">
    <property type="entry name" value="RVT_2"/>
    <property type="match status" value="1"/>
</dbReference>
<dbReference type="InterPro" id="IPR036397">
    <property type="entry name" value="RNaseH_sf"/>
</dbReference>
<dbReference type="GO" id="GO:0003676">
    <property type="term" value="F:nucleic acid binding"/>
    <property type="evidence" value="ECO:0007669"/>
    <property type="project" value="InterPro"/>
</dbReference>
<comment type="caution">
    <text evidence="6">The sequence shown here is derived from an EMBL/GenBank/DDBJ whole genome shotgun (WGS) entry which is preliminary data.</text>
</comment>
<keyword evidence="3" id="KW-0175">Coiled coil</keyword>
<accession>A0A6L2M7G8</accession>
<protein>
    <recommendedName>
        <fullName evidence="5">Integrase catalytic domain-containing protein</fullName>
    </recommendedName>
</protein>
<feature type="region of interest" description="Disordered" evidence="4">
    <location>
        <begin position="2160"/>
        <end position="2197"/>
    </location>
</feature>
<feature type="coiled-coil region" evidence="3">
    <location>
        <begin position="2208"/>
        <end position="2235"/>
    </location>
</feature>
<dbReference type="EMBL" id="BKCJ010006030">
    <property type="protein sequence ID" value="GEU69966.1"/>
    <property type="molecule type" value="Genomic_DNA"/>
</dbReference>
<feature type="compositionally biased region" description="Basic and acidic residues" evidence="4">
    <location>
        <begin position="2167"/>
        <end position="2182"/>
    </location>
</feature>
<evidence type="ECO:0000256" key="1">
    <source>
        <dbReference type="ARBA" id="ARBA00022723"/>
    </source>
</evidence>
<evidence type="ECO:0000259" key="5">
    <source>
        <dbReference type="PROSITE" id="PS50994"/>
    </source>
</evidence>
<evidence type="ECO:0000256" key="3">
    <source>
        <dbReference type="SAM" id="Coils"/>
    </source>
</evidence>
<dbReference type="Gene3D" id="3.30.420.10">
    <property type="entry name" value="Ribonuclease H-like superfamily/Ribonuclease H"/>
    <property type="match status" value="1"/>
</dbReference>
<name>A0A6L2M7G8_TANCI</name>
<dbReference type="PANTHER" id="PTHR42648">
    <property type="entry name" value="TRANSPOSASE, PUTATIVE-RELATED"/>
    <property type="match status" value="1"/>
</dbReference>
<keyword evidence="1" id="KW-0479">Metal-binding</keyword>
<gene>
    <name evidence="6" type="ORF">Tci_041944</name>
</gene>
<evidence type="ECO:0000313" key="6">
    <source>
        <dbReference type="EMBL" id="GEU69966.1"/>
    </source>
</evidence>
<dbReference type="InterPro" id="IPR001584">
    <property type="entry name" value="Integrase_cat-core"/>
</dbReference>
<evidence type="ECO:0000256" key="4">
    <source>
        <dbReference type="SAM" id="MobiDB-lite"/>
    </source>
</evidence>
<dbReference type="SUPFAM" id="SSF53098">
    <property type="entry name" value="Ribonuclease H-like"/>
    <property type="match status" value="1"/>
</dbReference>
<sequence>MANLSEDIQCAGSNTRPPMLDRTDFASWQQHVRLYCRGKENGVNILKSINEGPFQMRIVREPLAEGTERAPHLGPEQPRVYSDLYPEENDWNIKMTMSKMQLNSKFMNNMVPEWGRFVTEVKLNRGLRDSNYDQLYAYLKQHETHANENKMMLDRFTQHTMDPLALMSNVSHQPYYSQSSLTPPSTVDIIDVRGPIHEVEVQLGMREFRTELRMLIQVKQDRLSATTTKNGVALEEEHILFLAGGQDNAIDEDVDEQHVQDLALNVDNVFQADDYILYEVHDHDHYQDAVCEHHEEHTVHDNVQLNHVVDSHADYMSDSNMILYYQPKPYYNELNKAAIGYKNPLCLTRAKQVQPALYNGHEIIKDNYVSAIVHNTEDTLEIAEITKRKMDDKMKDPECVNHKVKNAPHDYSKENFLATFKPWNQLTPEQIFWSQDLIKMKSEALKEQTTVSRPIKVGLDSHITQLTKKVTVLQAQNDLFRAENAKIKQHYKEFKDHVKPTVLAPCKYAIDVKPLPSHIRNNREAHLDYIRHLKESVETIRNIVEEAKVTKVVATACYTQNRSLIHTHHNKTPYELVHNKKPDLTFFRVFGALCYPTNDSEDLGKLQPTTDIGIFVCYAPRRKGPVPIFLTPGQISSGLVPNPVPAAPYVPHTNKDLEILFQPMFDEYREPPYVERSISPALAVQALVNSVGTPSSTNIDQDAPSLSNSPSSLALQSHSLHQGVATKSTFMEDNPVAPVNNNSFINVFAPEPSSDASSSEDISSIESTYKNMTIYQMDVKTAFLNGELKEEVYVSQLEGFVDPDHPTYVYRLKKALYGLKHTLYLENRQTYSSCSNIYADHAGFQDTRRSTSRSAQFLGDKLVSWSSKKLKSTPISTTEADYIDMSGYTMADVNVNALTDQPPTMAPPTCTDDQILPHIRWVPIGKSNYYLDVERLQRILIYNIAMDILKYTNFFRAFTAFSTIPSIYIQQFWDTSKHKFHPILDSPFHVPNKEPVLGYLKFSAKGTKQEVFRIPIPDNLITADIQGEPYYEEYLEKVAKHQRYLTSEKGSYESVDEGIPEKETRFDNEEAEVQRALEESLKSVYDTPWGPLPPVVIRELESGKYQPLLKTPKKKSPGNQFIFQRRTSTPTESSGHDKSSSLYAKLGLTNSEVESDEDVPRINAGKVGELEHIMTNLIQDNKHLEERLDSHGSRLYTLKNLDIPQQVSKAVDEIVTDAVDWAIQAPLRNHFRDMPEADMKEILHQRIWETNSYKTYEDLMMLYEALEKSMNRDHTDELLKIWLKHAKRRKRVVIHRIRHLGLHLNSHLLLYHQQEGQSHGSIAPSSSKIAASAKYKAWTMTDTRIMMSVSSTPEDLHMDDDMAPDAQAHSFDDEDIENTHIPKASALVSTYSPPPEDSLLVQTSDMAMFMDWFCKRQQITKLKPQDLEGLAFKLVKVFHPNMKAAYYPNIGLEQMVPDQMWFEEECTYDIASMYGISHWWFQRQRFYIDRYTSEGDRRAVRTHMQIFSVFKIKAFSMYGYDYMKKIILHRADLNEHIITKRDFKYLYPSDFQDLAVTFWEKYGVQIIMRFNEIHKFSDDTLHQMDEALDYRVKEFKVNRMNLGLNTRFWTRKDVDKSKEFMFVIQKQLKTRRIFRNLESFIGGRVRDGDYRLLNLRSLKPKHTLESRTKRSSKLISLGHYSIMLASLHTVKSKIDIKSPMHYPCGMPEHLSDTQVFTVKMEILLEPPSNKLLVDEFVNKPVAENCKVKSNEEEPKVVRKNNDAPIIEEWVFTWALFLATKDETSGILKSFITRIENLVDHKVKVISCVDGTEFKNRKMNQFCEMKGILRQFNIARTSQKNKVAERRNMTLIEAARTMLADSKLPTTFWAEAVSTACYVKNRVLVVKPHNKSLYELFHEHQFVGNVDEGFFIGYSLNSKAFRVFNSRTRIVKENLHIRFSESTANVVGSGPDWLFDIDALTRTMNYKPIVAGLQSNGFTDPIKESECKDQEKQDNVNSTNNVNTAGNVNTVISTINATGTNEVNVVGENISIELQFDLKMHALEDDSILDFSSDDEDDGAVADMNNLDTTIQASPILTTRIHKDHPLDQVIKALQSATQTRRMSKNLEEHGFIDEFYGRTYILLKITSEAEEGWHIISQDKYVAEILKKFRFTEVKTASTSMKTQKPLLKDENGEKPTKKETRVPQPSGPTESVTDKAIHKELGDRLTKTTQKKEIASQRDEIASLKKRVNKLKKRNRSRTHGLKRLYKVGLSTRVESSSEEEILGEDASKQGRRINAINADEYITLVSAAVNEIFDVDVLGGDDVFVAGQNKNVVEEVVDAAQVKGIVLQEPSKSTTTTISLQQSQDKGKGIMIEEPIKPKKKDQIMLDEEAAKKLQAKFNEEERLAREKDEKEERASIALIEEWDDIQAKIDADHQLA</sequence>
<feature type="region of interest" description="Disordered" evidence="4">
    <location>
        <begin position="1050"/>
        <end position="1071"/>
    </location>
</feature>
<dbReference type="GO" id="GO:0046872">
    <property type="term" value="F:metal ion binding"/>
    <property type="evidence" value="ECO:0007669"/>
    <property type="project" value="UniProtKB-KW"/>
</dbReference>
<feature type="domain" description="Integrase catalytic" evidence="5">
    <location>
        <begin position="1736"/>
        <end position="1900"/>
    </location>
</feature>
<feature type="compositionally biased region" description="Basic and acidic residues" evidence="4">
    <location>
        <begin position="1059"/>
        <end position="1071"/>
    </location>
</feature>
<feature type="compositionally biased region" description="Polar residues" evidence="4">
    <location>
        <begin position="1117"/>
        <end position="1133"/>
    </location>
</feature>
<dbReference type="InterPro" id="IPR039537">
    <property type="entry name" value="Retrotran_Ty1/copia-like"/>
</dbReference>
<keyword evidence="2" id="KW-0378">Hydrolase</keyword>
<dbReference type="InterPro" id="IPR013103">
    <property type="entry name" value="RVT_2"/>
</dbReference>
<evidence type="ECO:0000256" key="2">
    <source>
        <dbReference type="ARBA" id="ARBA00022801"/>
    </source>
</evidence>
<dbReference type="GO" id="GO:0015074">
    <property type="term" value="P:DNA integration"/>
    <property type="evidence" value="ECO:0007669"/>
    <property type="project" value="InterPro"/>
</dbReference>
<dbReference type="InterPro" id="IPR012337">
    <property type="entry name" value="RNaseH-like_sf"/>
</dbReference>
<proteinExistence type="predicted"/>
<organism evidence="6">
    <name type="scientific">Tanacetum cinerariifolium</name>
    <name type="common">Dalmatian daisy</name>
    <name type="synonym">Chrysanthemum cinerariifolium</name>
    <dbReference type="NCBI Taxonomy" id="118510"/>
    <lineage>
        <taxon>Eukaryota</taxon>
        <taxon>Viridiplantae</taxon>
        <taxon>Streptophyta</taxon>
        <taxon>Embryophyta</taxon>
        <taxon>Tracheophyta</taxon>
        <taxon>Spermatophyta</taxon>
        <taxon>Magnoliopsida</taxon>
        <taxon>eudicotyledons</taxon>
        <taxon>Gunneridae</taxon>
        <taxon>Pentapetalae</taxon>
        <taxon>asterids</taxon>
        <taxon>campanulids</taxon>
        <taxon>Asterales</taxon>
        <taxon>Asteraceae</taxon>
        <taxon>Asteroideae</taxon>
        <taxon>Anthemideae</taxon>
        <taxon>Anthemidinae</taxon>
        <taxon>Tanacetum</taxon>
    </lineage>
</organism>
<dbReference type="GO" id="GO:0016787">
    <property type="term" value="F:hydrolase activity"/>
    <property type="evidence" value="ECO:0007669"/>
    <property type="project" value="UniProtKB-KW"/>
</dbReference>